<dbReference type="PANTHER" id="PTHR15462">
    <property type="entry name" value="SERINE PROTEASE"/>
    <property type="match status" value="1"/>
</dbReference>
<dbReference type="InterPro" id="IPR050966">
    <property type="entry name" value="Glutamyl_endopeptidase"/>
</dbReference>
<organism evidence="3 4">
    <name type="scientific">Sphaerisporangium dianthi</name>
    <dbReference type="NCBI Taxonomy" id="1436120"/>
    <lineage>
        <taxon>Bacteria</taxon>
        <taxon>Bacillati</taxon>
        <taxon>Actinomycetota</taxon>
        <taxon>Actinomycetes</taxon>
        <taxon>Streptosporangiales</taxon>
        <taxon>Streptosporangiaceae</taxon>
        <taxon>Sphaerisporangium</taxon>
    </lineage>
</organism>
<feature type="signal peptide" evidence="2">
    <location>
        <begin position="1"/>
        <end position="32"/>
    </location>
</feature>
<name>A0ABV9CSM4_9ACTN</name>
<evidence type="ECO:0000313" key="4">
    <source>
        <dbReference type="Proteomes" id="UP001596004"/>
    </source>
</evidence>
<keyword evidence="1 2" id="KW-0732">Signal</keyword>
<comment type="caution">
    <text evidence="3">The sequence shown here is derived from an EMBL/GenBank/DDBJ whole genome shotgun (WGS) entry which is preliminary data.</text>
</comment>
<evidence type="ECO:0000256" key="2">
    <source>
        <dbReference type="SAM" id="SignalP"/>
    </source>
</evidence>
<evidence type="ECO:0000256" key="1">
    <source>
        <dbReference type="ARBA" id="ARBA00022729"/>
    </source>
</evidence>
<dbReference type="EC" id="3.4.21.-" evidence="3"/>
<dbReference type="EMBL" id="JBHSFP010000039">
    <property type="protein sequence ID" value="MFC4536084.1"/>
    <property type="molecule type" value="Genomic_DNA"/>
</dbReference>
<dbReference type="InterPro" id="IPR009003">
    <property type="entry name" value="Peptidase_S1_PA"/>
</dbReference>
<dbReference type="GO" id="GO:0016787">
    <property type="term" value="F:hydrolase activity"/>
    <property type="evidence" value="ECO:0007669"/>
    <property type="project" value="UniProtKB-KW"/>
</dbReference>
<dbReference type="SUPFAM" id="SSF50494">
    <property type="entry name" value="Trypsin-like serine proteases"/>
    <property type="match status" value="2"/>
</dbReference>
<dbReference type="Gene3D" id="2.40.10.10">
    <property type="entry name" value="Trypsin-like serine proteases"/>
    <property type="match status" value="2"/>
</dbReference>
<proteinExistence type="predicted"/>
<accession>A0ABV9CSM4</accession>
<keyword evidence="4" id="KW-1185">Reference proteome</keyword>
<dbReference type="RefSeq" id="WP_380849861.1">
    <property type="nucleotide sequence ID" value="NZ_JBHSFP010000039.1"/>
</dbReference>
<reference evidence="4" key="1">
    <citation type="journal article" date="2019" name="Int. J. Syst. Evol. Microbiol.">
        <title>The Global Catalogue of Microorganisms (GCM) 10K type strain sequencing project: providing services to taxonomists for standard genome sequencing and annotation.</title>
        <authorList>
            <consortium name="The Broad Institute Genomics Platform"/>
            <consortium name="The Broad Institute Genome Sequencing Center for Infectious Disease"/>
            <person name="Wu L."/>
            <person name="Ma J."/>
        </authorList>
    </citation>
    <scope>NUCLEOTIDE SEQUENCE [LARGE SCALE GENOMIC DNA]</scope>
    <source>
        <strain evidence="4">CGMCC 4.7132</strain>
    </source>
</reference>
<dbReference type="Proteomes" id="UP001596004">
    <property type="component" value="Unassembled WGS sequence"/>
</dbReference>
<dbReference type="PANTHER" id="PTHR15462:SF19">
    <property type="entry name" value="PEPTIDASE S1 DOMAIN-CONTAINING PROTEIN"/>
    <property type="match status" value="1"/>
</dbReference>
<evidence type="ECO:0000313" key="3">
    <source>
        <dbReference type="EMBL" id="MFC4536084.1"/>
    </source>
</evidence>
<keyword evidence="3" id="KW-0378">Hydrolase</keyword>
<gene>
    <name evidence="3" type="ORF">ACFO60_35405</name>
</gene>
<dbReference type="InterPro" id="IPR043504">
    <property type="entry name" value="Peptidase_S1_PA_chymotrypsin"/>
</dbReference>
<feature type="chain" id="PRO_5045966983" evidence="2">
    <location>
        <begin position="33"/>
        <end position="522"/>
    </location>
</feature>
<sequence>MNTRVKRLALPLGGALAATSMIGATLVTSANAATAPQKKMVSLASASNAQKIATYWKSNGGANLKAAAQFTGAEQTNQKIKLGGGDAAPDGKAGSILPTGQEKVTPTKVKNVNLPKTIGKVFFTVGDKEYWCSASSVQAKYRNLVATAGHCVFDEGVQNGALDNWVFIPGYYQGKTPWGIYVGKAAYTHYDFAVYEDYDSDYAFVTVYNGIAYAGEKQVTKKTFDEWGGYKYAKDVEITEKEYKQLVDEFGKDAPVFAKADPDAEKVVPYSTPLGKTPAGEVKLYTKEVTKDEFAAAGNGNHNFNQANYKSFPQVKADVVTKEQYDAYTGKGYKKIVDGAYTIEHYFVEYKAIVSPGAVKYFKTVYFIEYYKDAGRLGDNVGGQGFTWNQKVGQPVYAFGYPAAPHPDGDKPFTGVTPKWCYGKTFAAAAAAKFKAEAQIGLKCSMTAGSSGGPWILKYSSTKRLGYINGVTSLIGDADTNGRIDFATSPYFDTETYSIYKSAANLWSGSIVTKDGDVVTKA</sequence>
<protein>
    <submittedName>
        <fullName evidence="3">Trypsin-like serine peptidase</fullName>
        <ecNumber evidence="3">3.4.21.-</ecNumber>
    </submittedName>
</protein>